<proteinExistence type="predicted"/>
<organism evidence="1">
    <name type="scientific">Solanum chacoense</name>
    <name type="common">Chaco potato</name>
    <dbReference type="NCBI Taxonomy" id="4108"/>
    <lineage>
        <taxon>Eukaryota</taxon>
        <taxon>Viridiplantae</taxon>
        <taxon>Streptophyta</taxon>
        <taxon>Embryophyta</taxon>
        <taxon>Tracheophyta</taxon>
        <taxon>Spermatophyta</taxon>
        <taxon>Magnoliopsida</taxon>
        <taxon>eudicotyledons</taxon>
        <taxon>Gunneridae</taxon>
        <taxon>Pentapetalae</taxon>
        <taxon>asterids</taxon>
        <taxon>lamiids</taxon>
        <taxon>Solanales</taxon>
        <taxon>Solanaceae</taxon>
        <taxon>Solanoideae</taxon>
        <taxon>Solaneae</taxon>
        <taxon>Solanum</taxon>
    </lineage>
</organism>
<protein>
    <submittedName>
        <fullName evidence="1">Putative ovule protein</fullName>
    </submittedName>
</protein>
<sequence length="98" mass="11293">MKAIKRSSTSYKLTACFLACYYVILESISSQIGGKFMLVLGFHTSNLKHPSYRVNHSNVTTAEISIRLQFDLSNLFREVKTTYQEKKKKKSENTKFFA</sequence>
<reference evidence="1" key="1">
    <citation type="submission" date="2015-12" db="EMBL/GenBank/DDBJ databases">
        <title>Gene expression during late stages of embryo sac development: a critical building block for successful pollen-pistil interactions.</title>
        <authorList>
            <person name="Liu Y."/>
            <person name="Joly V."/>
            <person name="Sabar M."/>
            <person name="Matton D.P."/>
        </authorList>
    </citation>
    <scope>NUCLEOTIDE SEQUENCE</scope>
</reference>
<dbReference type="AlphaFoldDB" id="A0A0V0IAB3"/>
<name>A0A0V0IAB3_SOLCH</name>
<accession>A0A0V0IAB3</accession>
<dbReference type="EMBL" id="GEDG01009064">
    <property type="protein sequence ID" value="JAP29473.1"/>
    <property type="molecule type" value="Transcribed_RNA"/>
</dbReference>
<evidence type="ECO:0000313" key="1">
    <source>
        <dbReference type="EMBL" id="JAP29473.1"/>
    </source>
</evidence>